<evidence type="ECO:0000259" key="2">
    <source>
        <dbReference type="PROSITE" id="PS00028"/>
    </source>
</evidence>
<sequence>MAAHGGSRVRALYSCEHWEIVKPSVSELSREVRTNILCTVNGCGKVLPNPPALNMHLVKSHGVQKLSKSLSNTQHLVLDGITNPTLRKDLKASQKLYCCPIEGCPRGTNRPFSQFSRVKQHFMKMHAEKKHKCDKCGSSYGTEWDLKRHIGYCGKTFRCTCGCPYASRTALLSHTHRMGHEIPVEHRDPPVKKRKLEASKQNQKTVIEQPTVSTATTHISQQVADIKALATNETYQSSHVTDIPCIQSNQAQKLLLPKLTLIKLPVVQLTHLPVLVSSAECSMKPMMVAVNNQGSVMSTVQILPPYNGTVLSGINTDASLSSSSVNTYVQVNMEASQPPISNTVITKTRTTSDVQTDLSFFSPNMLPNNSWTSPESCVSSFSQTDLSISAQMSLPISVETQTLHESAAFPTKSLSHASINPDGAYGISRETQTNTMLRDNPLLVDQSVMCDSIFTSASSLYTVSTQTNQAGQAYLSGALGQNLLETSNLKDLRVDEIKPTSFMNFNTQNGTFPPQNMIDNQTQTMELLSDLEKILSDNISGQSMSGGDHNLSSNCNQNPSLDFDIDEFFSASNIQTQTDESVLGNLNSEYLDIETQTDFLFSNDSVQPFTNKGNSNLLGMEMFDTQTQTDLNYFLDNSTHLRLGNILKQSSFSMSTDSSDAESHTDGAVTSKPLTCPSLESNVQLNCAETQTTDSSFDTLGSLFLTSNETQTAMDDFLLADLAWNTMESQFSSVETQTCEERFSLFSEKSDN</sequence>
<dbReference type="Pfam" id="PF24757">
    <property type="entry name" value="C2H2_ASCIZ"/>
    <property type="match status" value="2"/>
</dbReference>
<dbReference type="InterPro" id="IPR056381">
    <property type="entry name" value="Znf_C2HC_ASCIZ_3rd"/>
</dbReference>
<gene>
    <name evidence="3" type="ORF">RIMI_LOCUS22179207</name>
</gene>
<keyword evidence="4" id="KW-1185">Reference proteome</keyword>
<organism evidence="3 4">
    <name type="scientific">Ranitomeya imitator</name>
    <name type="common">mimic poison frog</name>
    <dbReference type="NCBI Taxonomy" id="111125"/>
    <lineage>
        <taxon>Eukaryota</taxon>
        <taxon>Metazoa</taxon>
        <taxon>Chordata</taxon>
        <taxon>Craniata</taxon>
        <taxon>Vertebrata</taxon>
        <taxon>Euteleostomi</taxon>
        <taxon>Amphibia</taxon>
        <taxon>Batrachia</taxon>
        <taxon>Anura</taxon>
        <taxon>Neobatrachia</taxon>
        <taxon>Hyloidea</taxon>
        <taxon>Dendrobatidae</taxon>
        <taxon>Dendrobatinae</taxon>
        <taxon>Ranitomeya</taxon>
    </lineage>
</organism>
<evidence type="ECO:0000313" key="3">
    <source>
        <dbReference type="EMBL" id="CAJ0967381.1"/>
    </source>
</evidence>
<dbReference type="PROSITE" id="PS00028">
    <property type="entry name" value="ZINC_FINGER_C2H2_1"/>
    <property type="match status" value="1"/>
</dbReference>
<dbReference type="PANTHER" id="PTHR46664">
    <property type="entry name" value="ATM INTERACTOR"/>
    <property type="match status" value="1"/>
</dbReference>
<accession>A0ABN9MKZ8</accession>
<evidence type="ECO:0000256" key="1">
    <source>
        <dbReference type="SAM" id="MobiDB-lite"/>
    </source>
</evidence>
<dbReference type="Proteomes" id="UP001176940">
    <property type="component" value="Unassembled WGS sequence"/>
</dbReference>
<dbReference type="EMBL" id="CAUEEQ010078280">
    <property type="protein sequence ID" value="CAJ0967381.1"/>
    <property type="molecule type" value="Genomic_DNA"/>
</dbReference>
<dbReference type="Pfam" id="PF24761">
    <property type="entry name" value="C2H2_ASCIZ_4th"/>
    <property type="match status" value="1"/>
</dbReference>
<dbReference type="SMART" id="SM00355">
    <property type="entry name" value="ZnF_C2H2"/>
    <property type="match status" value="4"/>
</dbReference>
<comment type="caution">
    <text evidence="3">The sequence shown here is derived from an EMBL/GenBank/DDBJ whole genome shotgun (WGS) entry which is preliminary data.</text>
</comment>
<feature type="domain" description="C2H2-type" evidence="2">
    <location>
        <begin position="38"/>
        <end position="61"/>
    </location>
</feature>
<dbReference type="InterPro" id="IPR013087">
    <property type="entry name" value="Znf_C2H2_type"/>
</dbReference>
<protein>
    <recommendedName>
        <fullName evidence="2">C2H2-type domain-containing protein</fullName>
    </recommendedName>
</protein>
<feature type="region of interest" description="Disordered" evidence="1">
    <location>
        <begin position="654"/>
        <end position="673"/>
    </location>
</feature>
<dbReference type="Gene3D" id="3.30.160.60">
    <property type="entry name" value="Classic Zinc Finger"/>
    <property type="match status" value="1"/>
</dbReference>
<dbReference type="Pfam" id="PF24759">
    <property type="entry name" value="C2HC_ASCIZ"/>
    <property type="match status" value="1"/>
</dbReference>
<reference evidence="3" key="1">
    <citation type="submission" date="2023-07" db="EMBL/GenBank/DDBJ databases">
        <authorList>
            <person name="Stuckert A."/>
        </authorList>
    </citation>
    <scope>NUCLEOTIDE SEQUENCE</scope>
</reference>
<dbReference type="InterPro" id="IPR056380">
    <property type="entry name" value="Znf_C2H2_ASCIZ_4th"/>
</dbReference>
<name>A0ABN9MKZ8_9NEOB</name>
<proteinExistence type="predicted"/>
<dbReference type="InterPro" id="IPR055303">
    <property type="entry name" value="ATMIN"/>
</dbReference>
<dbReference type="InterPro" id="IPR056545">
    <property type="entry name" value="C2H2_ASCIZ_1st_2nd"/>
</dbReference>
<evidence type="ECO:0000313" key="4">
    <source>
        <dbReference type="Proteomes" id="UP001176940"/>
    </source>
</evidence>
<dbReference type="PANTHER" id="PTHR46664:SF1">
    <property type="entry name" value="ATM INTERACTOR"/>
    <property type="match status" value="1"/>
</dbReference>